<organism evidence="2 3">
    <name type="scientific">Geodia barretti</name>
    <name type="common">Barrett's horny sponge</name>
    <dbReference type="NCBI Taxonomy" id="519541"/>
    <lineage>
        <taxon>Eukaryota</taxon>
        <taxon>Metazoa</taxon>
        <taxon>Porifera</taxon>
        <taxon>Demospongiae</taxon>
        <taxon>Heteroscleromorpha</taxon>
        <taxon>Tetractinellida</taxon>
        <taxon>Astrophorina</taxon>
        <taxon>Geodiidae</taxon>
        <taxon>Geodia</taxon>
    </lineage>
</organism>
<evidence type="ECO:0000313" key="2">
    <source>
        <dbReference type="EMBL" id="CAI8028173.1"/>
    </source>
</evidence>
<evidence type="ECO:0008006" key="4">
    <source>
        <dbReference type="Google" id="ProtNLM"/>
    </source>
</evidence>
<reference evidence="2" key="1">
    <citation type="submission" date="2023-03" db="EMBL/GenBank/DDBJ databases">
        <authorList>
            <person name="Steffen K."/>
            <person name="Cardenas P."/>
        </authorList>
    </citation>
    <scope>NUCLEOTIDE SEQUENCE</scope>
</reference>
<feature type="compositionally biased region" description="Basic and acidic residues" evidence="1">
    <location>
        <begin position="149"/>
        <end position="161"/>
    </location>
</feature>
<evidence type="ECO:0000256" key="1">
    <source>
        <dbReference type="SAM" id="MobiDB-lite"/>
    </source>
</evidence>
<name>A0AA35SFF2_GEOBA</name>
<dbReference type="AlphaFoldDB" id="A0AA35SFF2"/>
<feature type="region of interest" description="Disordered" evidence="1">
    <location>
        <begin position="75"/>
        <end position="95"/>
    </location>
</feature>
<proteinExistence type="predicted"/>
<protein>
    <recommendedName>
        <fullName evidence="4">ATPase</fullName>
    </recommendedName>
</protein>
<dbReference type="EMBL" id="CASHTH010002320">
    <property type="protein sequence ID" value="CAI8028173.1"/>
    <property type="molecule type" value="Genomic_DNA"/>
</dbReference>
<dbReference type="Proteomes" id="UP001174909">
    <property type="component" value="Unassembled WGS sequence"/>
</dbReference>
<gene>
    <name evidence="2" type="ORF">GBAR_LOCUS16067</name>
</gene>
<accession>A0AA35SFF2</accession>
<sequence>MVDKNKVNELVSQLRMAVPQEVRRAEEMLSRKDDIMSSAVSEAHQARQQLEQDFRTRLSEHELGRKAEEMLREAEMTARRMVDQAEREAESRRNQADAYALRTLRDLERELASATGSVRKGIDALAGSTLAASAGSNIPSPNDFAPNPEDERATADYGRFR</sequence>
<comment type="caution">
    <text evidence="2">The sequence shown here is derived from an EMBL/GenBank/DDBJ whole genome shotgun (WGS) entry which is preliminary data.</text>
</comment>
<evidence type="ECO:0000313" key="3">
    <source>
        <dbReference type="Proteomes" id="UP001174909"/>
    </source>
</evidence>
<feature type="region of interest" description="Disordered" evidence="1">
    <location>
        <begin position="131"/>
        <end position="161"/>
    </location>
</feature>
<keyword evidence="3" id="KW-1185">Reference proteome</keyword>